<evidence type="ECO:0000313" key="3">
    <source>
        <dbReference type="WBParaSite" id="GPUH_0000623901-mRNA-1"/>
    </source>
</evidence>
<evidence type="ECO:0000313" key="1">
    <source>
        <dbReference type="EMBL" id="VDK53919.1"/>
    </source>
</evidence>
<protein>
    <submittedName>
        <fullName evidence="3">HTH luxR-type domain-containing protein</fullName>
    </submittedName>
</protein>
<reference evidence="3" key="1">
    <citation type="submission" date="2016-06" db="UniProtKB">
        <authorList>
            <consortium name="WormBaseParasite"/>
        </authorList>
    </citation>
    <scope>IDENTIFICATION</scope>
</reference>
<name>A0A183DBZ0_9BILA</name>
<reference evidence="1 2" key="2">
    <citation type="submission" date="2018-11" db="EMBL/GenBank/DDBJ databases">
        <authorList>
            <consortium name="Pathogen Informatics"/>
        </authorList>
    </citation>
    <scope>NUCLEOTIDE SEQUENCE [LARGE SCALE GENOMIC DNA]</scope>
</reference>
<accession>A0A183DBZ0</accession>
<evidence type="ECO:0000313" key="2">
    <source>
        <dbReference type="Proteomes" id="UP000271098"/>
    </source>
</evidence>
<keyword evidence="2" id="KW-1185">Reference proteome</keyword>
<organism evidence="3">
    <name type="scientific">Gongylonema pulchrum</name>
    <dbReference type="NCBI Taxonomy" id="637853"/>
    <lineage>
        <taxon>Eukaryota</taxon>
        <taxon>Metazoa</taxon>
        <taxon>Ecdysozoa</taxon>
        <taxon>Nematoda</taxon>
        <taxon>Chromadorea</taxon>
        <taxon>Rhabditida</taxon>
        <taxon>Spirurina</taxon>
        <taxon>Spiruromorpha</taxon>
        <taxon>Spiruroidea</taxon>
        <taxon>Gongylonematidae</taxon>
        <taxon>Gongylonema</taxon>
    </lineage>
</organism>
<dbReference type="WBParaSite" id="GPUH_0000623901-mRNA-1">
    <property type="protein sequence ID" value="GPUH_0000623901-mRNA-1"/>
    <property type="gene ID" value="GPUH_0000623901"/>
</dbReference>
<dbReference type="OrthoDB" id="5784738at2759"/>
<sequence length="187" mass="21651">MEKQFEELLSAGLTSKQISICLKVSQTTVNYRIRMKRLKEEQAEFVSKELNDSARQTLYDFVTKWLSPRRCPLELQDMLPERLSWNAADFAMVEDQKKAMSFLPWQTIAQKMHCSLLEIQGHWLHEVEKLREACESCGGNSEEATKMCCPGVPMITAGEFRRALSLILEQNPESARFIDVSKLQQRY</sequence>
<dbReference type="EMBL" id="UYRT01014347">
    <property type="protein sequence ID" value="VDK53919.1"/>
    <property type="molecule type" value="Genomic_DNA"/>
</dbReference>
<dbReference type="AlphaFoldDB" id="A0A183DBZ0"/>
<gene>
    <name evidence="1" type="ORF">GPUH_LOCUS6231</name>
</gene>
<proteinExistence type="predicted"/>
<dbReference type="Proteomes" id="UP000271098">
    <property type="component" value="Unassembled WGS sequence"/>
</dbReference>